<feature type="compositionally biased region" description="Polar residues" evidence="1">
    <location>
        <begin position="1"/>
        <end position="12"/>
    </location>
</feature>
<feature type="region of interest" description="Disordered" evidence="1">
    <location>
        <begin position="1"/>
        <end position="20"/>
    </location>
</feature>
<reference evidence="2" key="1">
    <citation type="submission" date="2025-02" db="EMBL/GenBank/DDBJ databases">
        <authorList>
            <consortium name="NCBI Genome Project"/>
        </authorList>
    </citation>
    <scope>NUCLEOTIDE SEQUENCE</scope>
</reference>
<organism evidence="2">
    <name type="scientific">Aspergillus niger</name>
    <dbReference type="NCBI Taxonomy" id="5061"/>
    <lineage>
        <taxon>Eukaryota</taxon>
        <taxon>Fungi</taxon>
        <taxon>Dikarya</taxon>
        <taxon>Ascomycota</taxon>
        <taxon>Pezizomycotina</taxon>
        <taxon>Eurotiomycetes</taxon>
        <taxon>Eurotiomycetidae</taxon>
        <taxon>Eurotiales</taxon>
        <taxon>Aspergillaceae</taxon>
        <taxon>Aspergillus</taxon>
        <taxon>Aspergillus subgen. Circumdati</taxon>
    </lineage>
</organism>
<proteinExistence type="predicted"/>
<accession>A0AAJ8E1M0</accession>
<dbReference type="GeneID" id="84591705"/>
<dbReference type="VEuPathDB" id="FungiDB:An08g06110"/>
<dbReference type="KEGG" id="ang:An08g06110"/>
<protein>
    <submittedName>
        <fullName evidence="2">Uncharacterized protein</fullName>
    </submittedName>
</protein>
<sequence>MIRTRNVSTQGRFSCPDEAPHSGYRLVEERWGGGEKGKGPLNSLARSSRPSTDQAISKYRRYKATWTGAATKTEWRKKSLDGMNIKMKVIVWSTADPVRTLTVSGSRPDGRLRNENRLAPQCGGVLGDQVWR</sequence>
<dbReference type="RefSeq" id="XP_059604083.1">
    <property type="nucleotide sequence ID" value="XM_059749107.1"/>
</dbReference>
<evidence type="ECO:0000256" key="1">
    <source>
        <dbReference type="SAM" id="MobiDB-lite"/>
    </source>
</evidence>
<reference evidence="2" key="2">
    <citation type="submission" date="2025-08" db="UniProtKB">
        <authorList>
            <consortium name="RefSeq"/>
        </authorList>
    </citation>
    <scope>IDENTIFICATION</scope>
</reference>
<evidence type="ECO:0000313" key="2">
    <source>
        <dbReference type="RefSeq" id="XP_059604083.1"/>
    </source>
</evidence>
<name>A0AAJ8E1M0_ASPNG</name>
<dbReference type="AlphaFoldDB" id="A0AAJ8E1M0"/>
<gene>
    <name evidence="2" type="ORF">An08g06110</name>
</gene>
<feature type="region of interest" description="Disordered" evidence="1">
    <location>
        <begin position="30"/>
        <end position="52"/>
    </location>
</feature>